<dbReference type="RefSeq" id="WP_065319474.1">
    <property type="nucleotide sequence ID" value="NZ_CP017477.1"/>
</dbReference>
<keyword evidence="1" id="KW-0812">Transmembrane</keyword>
<sequence>MISHFLNLEWKQYFRSANWQKSIFLNILLIFFALWFIVSFLILGISGYYGLKEMFPDQDPLVVVNSFLMYAIVGDLIFRYLMQKLPVMNIKPLLTLPIKKNKIVHFILVKSSFSFFNIMSLFFYIPFAVVLIVQDYNVVGVLGWLFTMILLIQSANFLNFLINKNNVVLGVLVALLLGGYLVQYFDIFNLPAFIGYGFDFVYQYPITVILFVIILVLLYVTNYKQLRNEVYLDALISEKTKEVNASDLSFTEKLGDLAPFIKNDLRLMWRNKRTKSGIWMLALGLGYGLIFYTNPMYAEMQVMYVLVGIFSTGTFLINFGQFIPAWDSSYYKMLMSQNFKYERYLKSKFTIMTISVVALFLLGIPYVYFGWKILLVHFAAMIYNIGVNTHVILYGGTFNRKKINLDEKAAFNFQGTGAVQWLIGLPLMILPMIIFGLINWLVSFEIAALTLAILGFIGIALHKKLMAAITKKYITNKYVMIHAFNQEN</sequence>
<gene>
    <name evidence="2" type="ORF">LPB3_09990</name>
</gene>
<dbReference type="STRING" id="1774273.LPB03_09980"/>
<feature type="transmembrane region" description="Helical" evidence="1">
    <location>
        <begin position="278"/>
        <end position="297"/>
    </location>
</feature>
<proteinExistence type="predicted"/>
<keyword evidence="1" id="KW-0472">Membrane</keyword>
<feature type="transmembrane region" description="Helical" evidence="1">
    <location>
        <begin position="202"/>
        <end position="220"/>
    </location>
</feature>
<evidence type="ECO:0000256" key="1">
    <source>
        <dbReference type="SAM" id="Phobius"/>
    </source>
</evidence>
<feature type="transmembrane region" description="Helical" evidence="1">
    <location>
        <begin position="138"/>
        <end position="158"/>
    </location>
</feature>
<evidence type="ECO:0000313" key="2">
    <source>
        <dbReference type="EMBL" id="OBY62487.1"/>
    </source>
</evidence>
<feature type="transmembrane region" description="Helical" evidence="1">
    <location>
        <begin position="303"/>
        <end position="326"/>
    </location>
</feature>
<dbReference type="OrthoDB" id="1014144at2"/>
<feature type="transmembrane region" description="Helical" evidence="1">
    <location>
        <begin position="23"/>
        <end position="49"/>
    </location>
</feature>
<feature type="transmembrane region" description="Helical" evidence="1">
    <location>
        <begin position="165"/>
        <end position="182"/>
    </location>
</feature>
<protein>
    <submittedName>
        <fullName evidence="2">Uncharacterized protein</fullName>
    </submittedName>
</protein>
<feature type="transmembrane region" description="Helical" evidence="1">
    <location>
        <begin position="61"/>
        <end position="82"/>
    </location>
</feature>
<dbReference type="InterPro" id="IPR043742">
    <property type="entry name" value="DUF5687"/>
</dbReference>
<feature type="transmembrane region" description="Helical" evidence="1">
    <location>
        <begin position="418"/>
        <end position="438"/>
    </location>
</feature>
<keyword evidence="1" id="KW-1133">Transmembrane helix</keyword>
<dbReference type="Proteomes" id="UP000092584">
    <property type="component" value="Unassembled WGS sequence"/>
</dbReference>
<dbReference type="Pfam" id="PF18940">
    <property type="entry name" value="DUF5687"/>
    <property type="match status" value="1"/>
</dbReference>
<feature type="transmembrane region" description="Helical" evidence="1">
    <location>
        <begin position="347"/>
        <end position="368"/>
    </location>
</feature>
<comment type="caution">
    <text evidence="2">The sequence shown here is derived from an EMBL/GenBank/DDBJ whole genome shotgun (WGS) entry which is preliminary data.</text>
</comment>
<keyword evidence="3" id="KW-1185">Reference proteome</keyword>
<dbReference type="EMBL" id="LSFM01000023">
    <property type="protein sequence ID" value="OBY62487.1"/>
    <property type="molecule type" value="Genomic_DNA"/>
</dbReference>
<evidence type="ECO:0000313" key="3">
    <source>
        <dbReference type="Proteomes" id="UP000092584"/>
    </source>
</evidence>
<feature type="transmembrane region" description="Helical" evidence="1">
    <location>
        <begin position="374"/>
        <end position="397"/>
    </location>
</feature>
<feature type="transmembrane region" description="Helical" evidence="1">
    <location>
        <begin position="444"/>
        <end position="462"/>
    </location>
</feature>
<feature type="transmembrane region" description="Helical" evidence="1">
    <location>
        <begin position="103"/>
        <end position="132"/>
    </location>
</feature>
<name>A0A1B8TS42_9FLAO</name>
<dbReference type="KEGG" id="pob:LPB03_09980"/>
<reference evidence="3" key="1">
    <citation type="submission" date="2016-02" db="EMBL/GenBank/DDBJ databases">
        <authorList>
            <person name="Shin S.-K."/>
            <person name="Yi H."/>
            <person name="Kim E."/>
        </authorList>
    </citation>
    <scope>NUCLEOTIDE SEQUENCE [LARGE SCALE GENOMIC DNA]</scope>
    <source>
        <strain evidence="3">LPB0003</strain>
    </source>
</reference>
<accession>A0A1B8TS42</accession>
<dbReference type="AlphaFoldDB" id="A0A1B8TS42"/>
<organism evidence="2 3">
    <name type="scientific">Polaribacter vadi</name>
    <dbReference type="NCBI Taxonomy" id="1774273"/>
    <lineage>
        <taxon>Bacteria</taxon>
        <taxon>Pseudomonadati</taxon>
        <taxon>Bacteroidota</taxon>
        <taxon>Flavobacteriia</taxon>
        <taxon>Flavobacteriales</taxon>
        <taxon>Flavobacteriaceae</taxon>
    </lineage>
</organism>